<dbReference type="Proteomes" id="UP000075346">
    <property type="component" value="Unassembled WGS sequence"/>
</dbReference>
<gene>
    <name evidence="2" type="ORF">ATY37_17785</name>
</gene>
<dbReference type="EMBL" id="LOBR01000046">
    <property type="protein sequence ID" value="KYN87595.1"/>
    <property type="molecule type" value="Genomic_DNA"/>
</dbReference>
<name>A0A151KWP6_9VIBR</name>
<protein>
    <submittedName>
        <fullName evidence="2">Uncharacterized protein</fullName>
    </submittedName>
</protein>
<dbReference type="AlphaFoldDB" id="A0A151KWP6"/>
<feature type="transmembrane region" description="Helical" evidence="1">
    <location>
        <begin position="58"/>
        <end position="78"/>
    </location>
</feature>
<evidence type="ECO:0000256" key="1">
    <source>
        <dbReference type="SAM" id="Phobius"/>
    </source>
</evidence>
<evidence type="ECO:0000313" key="3">
    <source>
        <dbReference type="Proteomes" id="UP000075346"/>
    </source>
</evidence>
<keyword evidence="1" id="KW-0472">Membrane</keyword>
<sequence length="228" mass="26504">MNDYVIAYKALKKSNRARLILRCFRELSRTEKLQFFLKLFVVCCFLIGHIAFEESQNVLFMTGIIWMPIVYSLMVTLADLPAKKYKYLESQFGEILSSRSFNYDYARVFMFIEFVHELQPQGIDYSKVREICDVELRSMAIAPILATPLPTFFVAFLASSLTYGFWQTDNEDLFVIGILGTFCGGYLIYLFVTGKSWVHDKIVRLRKYCEIVSLMTNEQRSALAVKIF</sequence>
<feature type="transmembrane region" description="Helical" evidence="1">
    <location>
        <begin position="139"/>
        <end position="161"/>
    </location>
</feature>
<reference evidence="3" key="1">
    <citation type="submission" date="2015-12" db="EMBL/GenBank/DDBJ databases">
        <authorList>
            <person name="Shamseldin A."/>
            <person name="Moawad H."/>
            <person name="Abd El-Rahim W.M."/>
            <person name="Sadowsky M.J."/>
        </authorList>
    </citation>
    <scope>NUCLEOTIDE SEQUENCE [LARGE SCALE GENOMIC DNA]</scope>
    <source>
        <strain evidence="3">2538-88</strain>
    </source>
</reference>
<organism evidence="2 3">
    <name type="scientific">Vibrio cidicii</name>
    <dbReference type="NCBI Taxonomy" id="1763883"/>
    <lineage>
        <taxon>Bacteria</taxon>
        <taxon>Pseudomonadati</taxon>
        <taxon>Pseudomonadota</taxon>
        <taxon>Gammaproteobacteria</taxon>
        <taxon>Vibrionales</taxon>
        <taxon>Vibrionaceae</taxon>
        <taxon>Vibrio</taxon>
    </lineage>
</organism>
<accession>A0A151KWP6</accession>
<comment type="caution">
    <text evidence="2">The sequence shown here is derived from an EMBL/GenBank/DDBJ whole genome shotgun (WGS) entry which is preliminary data.</text>
</comment>
<dbReference type="RefSeq" id="WP_061897301.1">
    <property type="nucleotide sequence ID" value="NZ_LOBR01000046.1"/>
</dbReference>
<keyword evidence="1" id="KW-1133">Transmembrane helix</keyword>
<keyword evidence="1" id="KW-0812">Transmembrane</keyword>
<feature type="transmembrane region" description="Helical" evidence="1">
    <location>
        <begin position="35"/>
        <end position="52"/>
    </location>
</feature>
<evidence type="ECO:0000313" key="2">
    <source>
        <dbReference type="EMBL" id="KYN87595.1"/>
    </source>
</evidence>
<feature type="transmembrane region" description="Helical" evidence="1">
    <location>
        <begin position="173"/>
        <end position="192"/>
    </location>
</feature>
<proteinExistence type="predicted"/>